<feature type="domain" description="ABC transporter" evidence="12">
    <location>
        <begin position="319"/>
        <end position="536"/>
    </location>
</feature>
<dbReference type="PROSITE" id="PS00211">
    <property type="entry name" value="ABC_TRANSPORTER_1"/>
    <property type="match status" value="2"/>
</dbReference>
<dbReference type="OrthoDB" id="6130096at2"/>
<evidence type="ECO:0000256" key="11">
    <source>
        <dbReference type="HAMAP-Rule" id="MF_00848"/>
    </source>
</evidence>
<evidence type="ECO:0000256" key="1">
    <source>
        <dbReference type="ARBA" id="ARBA00022490"/>
    </source>
</evidence>
<feature type="coiled-coil region" evidence="11">
    <location>
        <begin position="566"/>
        <end position="620"/>
    </location>
</feature>
<evidence type="ECO:0000256" key="9">
    <source>
        <dbReference type="ARBA" id="ARBA00049360"/>
    </source>
</evidence>
<dbReference type="FunFam" id="3.40.50.300:FF:000011">
    <property type="entry name" value="Putative ABC transporter ATP-binding component"/>
    <property type="match status" value="1"/>
</dbReference>
<dbReference type="SUPFAM" id="SSF52540">
    <property type="entry name" value="P-loop containing nucleoside triphosphate hydrolases"/>
    <property type="match status" value="2"/>
</dbReference>
<dbReference type="Gene3D" id="1.10.287.380">
    <property type="entry name" value="Valyl-tRNA synthetase, C-terminal domain"/>
    <property type="match status" value="1"/>
</dbReference>
<dbReference type="InterPro" id="IPR037118">
    <property type="entry name" value="Val-tRNA_synth_C_sf"/>
</dbReference>
<evidence type="ECO:0000256" key="4">
    <source>
        <dbReference type="ARBA" id="ARBA00022763"/>
    </source>
</evidence>
<feature type="binding site" evidence="11">
    <location>
        <begin position="351"/>
        <end position="358"/>
    </location>
    <ligand>
        <name>ATP</name>
        <dbReference type="ChEBI" id="CHEBI:30616"/>
        <label>2</label>
    </ligand>
</feature>
<dbReference type="GO" id="GO:0005524">
    <property type="term" value="F:ATP binding"/>
    <property type="evidence" value="ECO:0007669"/>
    <property type="project" value="UniProtKB-UniRule"/>
</dbReference>
<dbReference type="InterPro" id="IPR051309">
    <property type="entry name" value="ABCF_ATPase"/>
</dbReference>
<proteinExistence type="inferred from homology"/>
<evidence type="ECO:0000313" key="13">
    <source>
        <dbReference type="EMBL" id="EKF75595.1"/>
    </source>
</evidence>
<dbReference type="RefSeq" id="WP_008927579.1">
    <property type="nucleotide sequence ID" value="NZ_AMRJ01000002.1"/>
</dbReference>
<dbReference type="STRING" id="1177179.A11A3_01952"/>
<dbReference type="AlphaFoldDB" id="L0WIC2"/>
<feature type="binding site" evidence="11">
    <location>
        <begin position="36"/>
        <end position="43"/>
    </location>
    <ligand>
        <name>ATP</name>
        <dbReference type="ChEBI" id="CHEBI:30616"/>
        <label>1</label>
    </ligand>
</feature>
<comment type="similarity">
    <text evidence="10 11">Belongs to the ABC transporter superfamily. ABCF family. Uup subfamily.</text>
</comment>
<evidence type="ECO:0000259" key="12">
    <source>
        <dbReference type="PROSITE" id="PS50893"/>
    </source>
</evidence>
<feature type="domain" description="ABC transporter" evidence="12">
    <location>
        <begin position="4"/>
        <end position="252"/>
    </location>
</feature>
<dbReference type="eggNOG" id="COG0488">
    <property type="taxonomic scope" value="Bacteria"/>
</dbReference>
<keyword evidence="5 11" id="KW-0378">Hydrolase</keyword>
<dbReference type="PATRIC" id="fig|1177179.3.peg.384"/>
<keyword evidence="3 11" id="KW-0547">Nucleotide-binding</keyword>
<keyword evidence="7 11" id="KW-0238">DNA-binding</keyword>
<evidence type="ECO:0000313" key="14">
    <source>
        <dbReference type="Proteomes" id="UP000010164"/>
    </source>
</evidence>
<dbReference type="PANTHER" id="PTHR42855">
    <property type="entry name" value="ABC TRANSPORTER ATP-BINDING SUBUNIT"/>
    <property type="match status" value="1"/>
</dbReference>
<dbReference type="InterPro" id="IPR027417">
    <property type="entry name" value="P-loop_NTPase"/>
</dbReference>
<name>L0WIC2_9GAMM</name>
<dbReference type="GO" id="GO:0003677">
    <property type="term" value="F:DNA binding"/>
    <property type="evidence" value="ECO:0007669"/>
    <property type="project" value="UniProtKB-UniRule"/>
</dbReference>
<evidence type="ECO:0000256" key="7">
    <source>
        <dbReference type="ARBA" id="ARBA00023125"/>
    </source>
</evidence>
<dbReference type="InterPro" id="IPR043686">
    <property type="entry name" value="Uup"/>
</dbReference>
<evidence type="ECO:0000256" key="6">
    <source>
        <dbReference type="ARBA" id="ARBA00022840"/>
    </source>
</evidence>
<dbReference type="Pfam" id="PF12848">
    <property type="entry name" value="ABC_tran_Xtn"/>
    <property type="match status" value="1"/>
</dbReference>
<dbReference type="InterPro" id="IPR017871">
    <property type="entry name" value="ABC_transporter-like_CS"/>
</dbReference>
<keyword evidence="8 11" id="KW-0234">DNA repair</keyword>
<dbReference type="SMART" id="SM00382">
    <property type="entry name" value="AAA"/>
    <property type="match status" value="2"/>
</dbReference>
<dbReference type="GO" id="GO:0043022">
    <property type="term" value="F:ribosome binding"/>
    <property type="evidence" value="ECO:0007669"/>
    <property type="project" value="UniProtKB-UniRule"/>
</dbReference>
<keyword evidence="6 11" id="KW-0067">ATP-binding</keyword>
<keyword evidence="11" id="KW-0175">Coiled coil</keyword>
<evidence type="ECO:0000256" key="3">
    <source>
        <dbReference type="ARBA" id="ARBA00022741"/>
    </source>
</evidence>
<evidence type="ECO:0000256" key="10">
    <source>
        <dbReference type="ARBA" id="ARBA00061478"/>
    </source>
</evidence>
<evidence type="ECO:0000256" key="8">
    <source>
        <dbReference type="ARBA" id="ARBA00023204"/>
    </source>
</evidence>
<evidence type="ECO:0000256" key="2">
    <source>
        <dbReference type="ARBA" id="ARBA00022737"/>
    </source>
</evidence>
<dbReference type="Gene3D" id="3.40.50.300">
    <property type="entry name" value="P-loop containing nucleotide triphosphate hydrolases"/>
    <property type="match status" value="2"/>
</dbReference>
<dbReference type="GO" id="GO:0006281">
    <property type="term" value="P:DNA repair"/>
    <property type="evidence" value="ECO:0007669"/>
    <property type="project" value="UniProtKB-KW"/>
</dbReference>
<dbReference type="InterPro" id="IPR032524">
    <property type="entry name" value="ABC_tran_C"/>
</dbReference>
<dbReference type="GO" id="GO:0016887">
    <property type="term" value="F:ATP hydrolysis activity"/>
    <property type="evidence" value="ECO:0007669"/>
    <property type="project" value="UniProtKB-UniRule"/>
</dbReference>
<dbReference type="EC" id="3.6.1.-" evidence="11"/>
<keyword evidence="4 11" id="KW-0227">DNA damage</keyword>
<accession>L0WIC2</accession>
<dbReference type="Proteomes" id="UP000010164">
    <property type="component" value="Unassembled WGS sequence"/>
</dbReference>
<comment type="catalytic activity">
    <reaction evidence="9 11">
        <text>ATP + H2O = ADP + phosphate + H(+)</text>
        <dbReference type="Rhea" id="RHEA:13065"/>
        <dbReference type="ChEBI" id="CHEBI:15377"/>
        <dbReference type="ChEBI" id="CHEBI:15378"/>
        <dbReference type="ChEBI" id="CHEBI:30616"/>
        <dbReference type="ChEBI" id="CHEBI:43474"/>
        <dbReference type="ChEBI" id="CHEBI:456216"/>
    </reaction>
</comment>
<dbReference type="FunFam" id="3.40.50.300:FF:000309">
    <property type="entry name" value="ABC transporter ATP-binding protein"/>
    <property type="match status" value="1"/>
</dbReference>
<evidence type="ECO:0000256" key="5">
    <source>
        <dbReference type="ARBA" id="ARBA00022801"/>
    </source>
</evidence>
<keyword evidence="14" id="KW-1185">Reference proteome</keyword>
<dbReference type="GO" id="GO:0005737">
    <property type="term" value="C:cytoplasm"/>
    <property type="evidence" value="ECO:0007669"/>
    <property type="project" value="UniProtKB-SubCell"/>
</dbReference>
<organism evidence="13 14">
    <name type="scientific">Alcanivorax hongdengensis A-11-3</name>
    <dbReference type="NCBI Taxonomy" id="1177179"/>
    <lineage>
        <taxon>Bacteria</taxon>
        <taxon>Pseudomonadati</taxon>
        <taxon>Pseudomonadota</taxon>
        <taxon>Gammaproteobacteria</taxon>
        <taxon>Oceanospirillales</taxon>
        <taxon>Alcanivoracaceae</taxon>
        <taxon>Alcanivorax</taxon>
    </lineage>
</organism>
<dbReference type="Pfam" id="PF00005">
    <property type="entry name" value="ABC_tran"/>
    <property type="match status" value="2"/>
</dbReference>
<dbReference type="PROSITE" id="PS50893">
    <property type="entry name" value="ABC_TRANSPORTER_2"/>
    <property type="match status" value="2"/>
</dbReference>
<gene>
    <name evidence="11" type="primary">uup</name>
    <name evidence="13" type="ORF">A11A3_01952</name>
</gene>
<keyword evidence="1 11" id="KW-0963">Cytoplasm</keyword>
<comment type="caution">
    <text evidence="13">The sequence shown here is derived from an EMBL/GenBank/DDBJ whole genome shotgun (WGS) entry which is preliminary data.</text>
</comment>
<dbReference type="InterPro" id="IPR003593">
    <property type="entry name" value="AAA+_ATPase"/>
</dbReference>
<dbReference type="EMBL" id="AMRJ01000002">
    <property type="protein sequence ID" value="EKF75595.1"/>
    <property type="molecule type" value="Genomic_DNA"/>
</dbReference>
<dbReference type="Pfam" id="PF16326">
    <property type="entry name" value="ABC_tran_CTD"/>
    <property type="match status" value="1"/>
</dbReference>
<dbReference type="HAMAP" id="MF_00848">
    <property type="entry name" value="Uup"/>
    <property type="match status" value="1"/>
</dbReference>
<dbReference type="InterPro" id="IPR003439">
    <property type="entry name" value="ABC_transporter-like_ATP-bd"/>
</dbReference>
<dbReference type="InterPro" id="IPR032781">
    <property type="entry name" value="ABC_tran_Xtn"/>
</dbReference>
<dbReference type="PANTHER" id="PTHR42855:SF1">
    <property type="entry name" value="ABC TRANSPORTER DOMAIN-CONTAINING PROTEIN"/>
    <property type="match status" value="1"/>
</dbReference>
<comment type="subcellular location">
    <subcellularLocation>
        <location evidence="11">Cytoplasm</location>
    </subcellularLocation>
    <text evidence="11">Associates with ribosomes.</text>
</comment>
<sequence length="626" mass="69940">MPLITLREIQLSYGDKPLLDHVNLAIDSGERLCLIGRNGAGKSTLMKVLAGEIQADDGQIEKPQGLTVARLEQEVPDDQEHSVHHMVAQGLGEHGALLSEHAQLSHQLADGNERILARFEQLTGEIEARGAWQLSQRVETVLSKLNLDGDQPFAGLSGGMKRRVLLARSLVQEPDILLLDEPTNHLDMDSIQWLEEFLKSFGATLVFISHDRAFIRALATRIIELDRGKLTSWPGSYEKYLSGKQAALDAEEKANAEFDKKLSQEEKWIRQGIKARRTRNEGRVRALKAMREEFAQRRNRTGTASLTIQSGDNSGKIVVEAEHISYAIGDKRIVHDFSTTLMRGDRIGILGPNGCGKSTLIRLLLGRLAPDSGNVKLGTQLQVAYFDQLRDTLDEEKSVIDNVAEGSDVITLNGQNKHVIGYLQDFLFDPGRVRQPVKSLSGGERNRLLLAKLFTKPFNLLVLDEPTNDLDAETLELLEEQLMNYQGTLLLVSHDREFIDNVVTSTLVFEQGTLNSYVGGYQDWLRQRPEPVAEKTVKAAKPVTAAAKAEPPAKRKKLSYKDQRELEQLPERIEQLEGELEAVQLKLADPALYKGDASDITALQSQQQELQTTLDAAYRRWDELDN</sequence>
<reference evidence="13 14" key="1">
    <citation type="journal article" date="2012" name="J. Bacteriol.">
        <title>Genome Sequence of the Alkane-Degrading Bacterium Alcanivorax hongdengensis Type Strain A-11-3.</title>
        <authorList>
            <person name="Lai Q."/>
            <person name="Shao Z."/>
        </authorList>
    </citation>
    <scope>NUCLEOTIDE SEQUENCE [LARGE SCALE GENOMIC DNA]</scope>
    <source>
        <strain evidence="13 14">A-11-3</strain>
    </source>
</reference>
<protein>
    <recommendedName>
        <fullName evidence="11">ATP-binding protein Uup</fullName>
        <ecNumber evidence="11">3.6.1.-</ecNumber>
    </recommendedName>
</protein>
<comment type="function">
    <text evidence="11">Probably plays a role in ribosome assembly or function. May be involved in resolution of branched DNA intermediates that result from template switching in postreplication gaps. Binds DNA and has ATPase activity.</text>
</comment>
<keyword evidence="2 11" id="KW-0677">Repeat</keyword>
<dbReference type="CDD" id="cd03221">
    <property type="entry name" value="ABCF_EF-3"/>
    <property type="match status" value="2"/>
</dbReference>